<keyword evidence="3" id="KW-0274">FAD</keyword>
<feature type="domain" description="RsdA/BaiN/AoA(So)-like Rossmann fold-like" evidence="4">
    <location>
        <begin position="4"/>
        <end position="393"/>
    </location>
</feature>
<evidence type="ECO:0000256" key="3">
    <source>
        <dbReference type="ARBA" id="ARBA00022827"/>
    </source>
</evidence>
<dbReference type="InterPro" id="IPR023166">
    <property type="entry name" value="BaiN-like_dom_sf"/>
</dbReference>
<dbReference type="RefSeq" id="WP_066134870.1">
    <property type="nucleotide sequence ID" value="NZ_CP014525.1"/>
</dbReference>
<dbReference type="Gene3D" id="3.50.50.60">
    <property type="entry name" value="FAD/NAD(P)-binding domain"/>
    <property type="match status" value="1"/>
</dbReference>
<dbReference type="AlphaFoldDB" id="A0A143DDQ5"/>
<dbReference type="Gene3D" id="1.10.8.260">
    <property type="entry name" value="HI0933 insert domain-like"/>
    <property type="match status" value="1"/>
</dbReference>
<dbReference type="PANTHER" id="PTHR42887">
    <property type="entry name" value="OS12G0638800 PROTEIN"/>
    <property type="match status" value="1"/>
</dbReference>
<feature type="domain" description="RsdA/BaiN/AoA(So)-like insert" evidence="5">
    <location>
        <begin position="190"/>
        <end position="340"/>
    </location>
</feature>
<dbReference type="Gene3D" id="2.40.30.10">
    <property type="entry name" value="Translation factors"/>
    <property type="match status" value="1"/>
</dbReference>
<dbReference type="SUPFAM" id="SSF51905">
    <property type="entry name" value="FAD/NAD(P)-binding domain"/>
    <property type="match status" value="1"/>
</dbReference>
<accession>A0A143DDQ5</accession>
<evidence type="ECO:0000256" key="1">
    <source>
        <dbReference type="ARBA" id="ARBA00001974"/>
    </source>
</evidence>
<dbReference type="InterPro" id="IPR057661">
    <property type="entry name" value="RsdA/BaiN/AoA(So)_Rossmann"/>
</dbReference>
<gene>
    <name evidence="6" type="ORF">AY555_06320</name>
</gene>
<sequence length="395" mass="42583">METDIVIIGAGAAGLMCAMTAARRGRRVLVLEHNDRPGRKILISGGGKCNFTNRDAGPNGYLSSNPHFARSALKRYTPQDFLDLLATHAIPWHERDHGQLFCDRSAADIVNLLVEEAVAAGTTIQCNVSASHIAPTGEEDRRWVVETSAGPVHCQSVVLATGGLSIPKIGASNFALRVAEQLGIPVLDPYPGLVPLVFGEDDLAFMRPLTGIALDATATCGKTRFREALLFTHRGLSGPVILQISSFWKQGDAVRINLCPDRDILAWLAERRDSRPKARLHTVVSEILPNRLAQSLCERAGMPDTVIGQTGNKTLSILADQIQAWTVYPTGTEGYRTAEVMVGGVDTNALSSRTMEVKSKPGLYIIGEAVDVTGWLGGYNFQWAWASGHACGECA</sequence>
<proteinExistence type="predicted"/>
<keyword evidence="7" id="KW-1185">Reference proteome</keyword>
<evidence type="ECO:0000313" key="7">
    <source>
        <dbReference type="Proteomes" id="UP000076066"/>
    </source>
</evidence>
<dbReference type="Pfam" id="PF22780">
    <property type="entry name" value="HI0933_like_1st"/>
    <property type="match status" value="1"/>
</dbReference>
<evidence type="ECO:0000256" key="2">
    <source>
        <dbReference type="ARBA" id="ARBA00022630"/>
    </source>
</evidence>
<evidence type="ECO:0008006" key="8">
    <source>
        <dbReference type="Google" id="ProtNLM"/>
    </source>
</evidence>
<name>A0A143DDQ5_9PROT</name>
<dbReference type="Proteomes" id="UP000076066">
    <property type="component" value="Chromosome"/>
</dbReference>
<dbReference type="SUPFAM" id="SSF160996">
    <property type="entry name" value="HI0933 insert domain-like"/>
    <property type="match status" value="1"/>
</dbReference>
<dbReference type="STRING" id="1549855.AY555_06320"/>
<dbReference type="KEGG" id="hjo:AY555_06320"/>
<reference evidence="6 7" key="1">
    <citation type="submission" date="2016-02" db="EMBL/GenBank/DDBJ databases">
        <title>Complete Genome of H5569, the type strain of the newly described species Haematospirillium jordaniae.</title>
        <authorList>
            <person name="Nicholson A.C."/>
            <person name="Humrighouse B.W."/>
            <person name="Loparov V."/>
            <person name="McQuiston J.R."/>
        </authorList>
    </citation>
    <scope>NUCLEOTIDE SEQUENCE [LARGE SCALE GENOMIC DNA]</scope>
    <source>
        <strain evidence="6 7">H5569</strain>
    </source>
</reference>
<keyword evidence="2" id="KW-0285">Flavoprotein</keyword>
<evidence type="ECO:0000259" key="4">
    <source>
        <dbReference type="Pfam" id="PF03486"/>
    </source>
</evidence>
<organism evidence="6 7">
    <name type="scientific">Haematospirillum jordaniae</name>
    <dbReference type="NCBI Taxonomy" id="1549855"/>
    <lineage>
        <taxon>Bacteria</taxon>
        <taxon>Pseudomonadati</taxon>
        <taxon>Pseudomonadota</taxon>
        <taxon>Alphaproteobacteria</taxon>
        <taxon>Rhodospirillales</taxon>
        <taxon>Novispirillaceae</taxon>
        <taxon>Haematospirillum</taxon>
    </lineage>
</organism>
<dbReference type="InterPro" id="IPR055178">
    <property type="entry name" value="RsdA/BaiN/AoA(So)-like_dom"/>
</dbReference>
<dbReference type="InterPro" id="IPR004792">
    <property type="entry name" value="BaiN-like"/>
</dbReference>
<dbReference type="EMBL" id="CP014525">
    <property type="protein sequence ID" value="AMW34854.1"/>
    <property type="molecule type" value="Genomic_DNA"/>
</dbReference>
<dbReference type="Pfam" id="PF03486">
    <property type="entry name" value="HI0933_like"/>
    <property type="match status" value="1"/>
</dbReference>
<dbReference type="OrthoDB" id="9773233at2"/>
<dbReference type="NCBIfam" id="TIGR00275">
    <property type="entry name" value="aminoacetone oxidase family FAD-binding enzyme"/>
    <property type="match status" value="1"/>
</dbReference>
<dbReference type="InterPro" id="IPR036188">
    <property type="entry name" value="FAD/NAD-bd_sf"/>
</dbReference>
<protein>
    <recommendedName>
        <fullName evidence="8">Aminoacetone oxidase family FAD-binding enzyme</fullName>
    </recommendedName>
</protein>
<dbReference type="GeneID" id="53316770"/>
<evidence type="ECO:0000259" key="5">
    <source>
        <dbReference type="Pfam" id="PF22780"/>
    </source>
</evidence>
<evidence type="ECO:0000313" key="6">
    <source>
        <dbReference type="EMBL" id="AMW34854.1"/>
    </source>
</evidence>
<dbReference type="PANTHER" id="PTHR42887:SF2">
    <property type="entry name" value="OS12G0638800 PROTEIN"/>
    <property type="match status" value="1"/>
</dbReference>
<dbReference type="PRINTS" id="PR00411">
    <property type="entry name" value="PNDRDTASEI"/>
</dbReference>
<dbReference type="PRINTS" id="PR00368">
    <property type="entry name" value="FADPNR"/>
</dbReference>
<comment type="cofactor">
    <cofactor evidence="1">
        <name>FAD</name>
        <dbReference type="ChEBI" id="CHEBI:57692"/>
    </cofactor>
</comment>